<evidence type="ECO:0000256" key="1">
    <source>
        <dbReference type="SAM" id="MobiDB-lite"/>
    </source>
</evidence>
<dbReference type="InterPro" id="IPR002190">
    <property type="entry name" value="MHD_dom"/>
</dbReference>
<dbReference type="Pfam" id="PF01454">
    <property type="entry name" value="MAGE"/>
    <property type="match status" value="1"/>
</dbReference>
<dbReference type="PANTHER" id="PTHR11736:SF24">
    <property type="entry name" value="MAGE DOMAIN-CONTAINING PROTEIN"/>
    <property type="match status" value="1"/>
</dbReference>
<evidence type="ECO:0000313" key="4">
    <source>
        <dbReference type="Ensembl" id="ENSCAFP00040024089.1"/>
    </source>
</evidence>
<sequence>MERRGLSQQKKSYDWSPGRESEGTPVNRRRVPASTTVKEGRPVLRRAASSEQREESQTLPGIKVVVLCHPPSCPHSFPLPPREVSMSQGQEIPFCTQEQYSAHNEITAISPSKPDKGSSSQEKEDSSASLSKSGTENLPVDPLDEKVTSLVQFLLHKYQTKEPITKAEVLDVVVKECKDHFLEILRRASKHMEVVFGVDVKEVDPTRHTYALVNKLGLTYDARLSGEEGMPKTSLLIIVLGVIFMKGNRATEEEIWKVLNMMDLYSGRNHFIFGEPRKFITKDLVQERYLEYQQVANSDPPCYEFLWGPRAHAEASKMKLLEFFTEIHESDPRCFPSQYEEALRDEAERAQARLAARASTNAMSRAHPRSRSLSSSHP</sequence>
<reference evidence="4" key="3">
    <citation type="submission" date="2025-05" db="UniProtKB">
        <authorList>
            <consortium name="Ensembl"/>
        </authorList>
    </citation>
    <scope>IDENTIFICATION</scope>
</reference>
<dbReference type="RefSeq" id="XP_038304864.1">
    <property type="nucleotide sequence ID" value="XM_038448936.1"/>
</dbReference>
<dbReference type="Gene3D" id="1.10.10.1200">
    <property type="entry name" value="MAGE homology domain, winged helix WH1 motif"/>
    <property type="match status" value="1"/>
</dbReference>
<dbReference type="Ensembl" id="ENSCAFT00000038172.4">
    <property type="protein sequence ID" value="ENSCAFP00000033853.2"/>
    <property type="gene ID" value="ENSCAFG00000013842.5"/>
</dbReference>
<protein>
    <recommendedName>
        <fullName evidence="2">MAGE domain-containing protein</fullName>
    </recommendedName>
</protein>
<feature type="compositionally biased region" description="Basic and acidic residues" evidence="1">
    <location>
        <begin position="113"/>
        <end position="126"/>
    </location>
</feature>
<dbReference type="GeneID" id="100856762"/>
<dbReference type="SMR" id="A0A8C0SMZ1"/>
<dbReference type="InterPro" id="IPR041899">
    <property type="entry name" value="MAGE_WH2"/>
</dbReference>
<dbReference type="InterPro" id="IPR041898">
    <property type="entry name" value="MAGE_WH1"/>
</dbReference>
<dbReference type="Proteomes" id="UP000694542">
    <property type="component" value="Chromosome X"/>
</dbReference>
<dbReference type="KEGG" id="cfa:100856762"/>
<evidence type="ECO:0000259" key="2">
    <source>
        <dbReference type="PROSITE" id="PS50838"/>
    </source>
</evidence>
<evidence type="ECO:0000313" key="5">
    <source>
        <dbReference type="Proteomes" id="UP000002254"/>
    </source>
</evidence>
<organism evidence="4 6">
    <name type="scientific">Canis lupus familiaris</name>
    <name type="common">Dog</name>
    <name type="synonym">Canis familiaris</name>
    <dbReference type="NCBI Taxonomy" id="9615"/>
    <lineage>
        <taxon>Eukaryota</taxon>
        <taxon>Metazoa</taxon>
        <taxon>Chordata</taxon>
        <taxon>Craniata</taxon>
        <taxon>Vertebrata</taxon>
        <taxon>Euteleostomi</taxon>
        <taxon>Mammalia</taxon>
        <taxon>Eutheria</taxon>
        <taxon>Laurasiatheria</taxon>
        <taxon>Carnivora</taxon>
        <taxon>Caniformia</taxon>
        <taxon>Canidae</taxon>
        <taxon>Canis</taxon>
    </lineage>
</organism>
<dbReference type="Ensembl" id="ENSCAFT00040027736.1">
    <property type="protein sequence ID" value="ENSCAFP00040024089.1"/>
    <property type="gene ID" value="ENSCAFG00040015060.1"/>
</dbReference>
<dbReference type="AlphaFoldDB" id="A0A8C0SMZ1"/>
<dbReference type="OMA" id="CNDDFPE"/>
<dbReference type="PROSITE" id="PS50838">
    <property type="entry name" value="MAGE"/>
    <property type="match status" value="1"/>
</dbReference>
<feature type="region of interest" description="Disordered" evidence="1">
    <location>
        <begin position="108"/>
        <end position="141"/>
    </location>
</feature>
<dbReference type="PANTHER" id="PTHR11736">
    <property type="entry name" value="MELANOMA-ASSOCIATED ANTIGEN MAGE ANTIGEN"/>
    <property type="match status" value="1"/>
</dbReference>
<dbReference type="Gene3D" id="1.10.10.1210">
    <property type="entry name" value="MAGE homology domain, winged helix WH2 motif"/>
    <property type="match status" value="1"/>
</dbReference>
<dbReference type="FunFam" id="1.10.10.1210:FF:000001">
    <property type="entry name" value="melanoma-associated antigen D1"/>
    <property type="match status" value="1"/>
</dbReference>
<evidence type="ECO:0000313" key="6">
    <source>
        <dbReference type="Proteomes" id="UP000694542"/>
    </source>
</evidence>
<dbReference type="RefSeq" id="XP_038442413.1">
    <property type="nucleotide sequence ID" value="XM_038586485.1"/>
</dbReference>
<feature type="region of interest" description="Disordered" evidence="1">
    <location>
        <begin position="350"/>
        <end position="378"/>
    </location>
</feature>
<proteinExistence type="predicted"/>
<dbReference type="RefSeq" id="XP_003640300.2">
    <property type="nucleotide sequence ID" value="XM_003640252.5"/>
</dbReference>
<dbReference type="OrthoDB" id="205198at2759"/>
<evidence type="ECO:0000313" key="3">
    <source>
        <dbReference type="Ensembl" id="ENSCAFP00000033853.2"/>
    </source>
</evidence>
<feature type="compositionally biased region" description="Basic and acidic residues" evidence="1">
    <location>
        <begin position="1"/>
        <end position="22"/>
    </location>
</feature>
<dbReference type="InterPro" id="IPR037445">
    <property type="entry name" value="MAGE"/>
</dbReference>
<feature type="region of interest" description="Disordered" evidence="1">
    <location>
        <begin position="1"/>
        <end position="57"/>
    </location>
</feature>
<name>A0A8C0SMZ1_CANLF</name>
<feature type="domain" description="MAGE" evidence="2">
    <location>
        <begin position="143"/>
        <end position="342"/>
    </location>
</feature>
<accession>A0A8C0SMZ1</accession>
<reference evidence="4" key="2">
    <citation type="submission" date="2018-10" db="EMBL/GenBank/DDBJ databases">
        <title>De novo assembly of a Great Dane genome.</title>
        <authorList>
            <person name="Kidd J.M."/>
            <person name="Pendleton A.L."/>
            <person name="Shen F."/>
            <person name="Emery S."/>
        </authorList>
    </citation>
    <scope>NUCLEOTIDE SEQUENCE [LARGE SCALE GENOMIC DNA]</scope>
    <source>
        <strain evidence="4">Great Dane</strain>
    </source>
</reference>
<reference evidence="3 5" key="1">
    <citation type="journal article" date="2005" name="Nature">
        <title>Genome sequence, comparative analysis and haplotype structure of the domestic dog.</title>
        <authorList>
            <consortium name="Broad Sequencing Platform"/>
            <person name="Lindblad-Toh K."/>
            <person name="Wade C.M."/>
            <person name="Mikkelsen T.S."/>
            <person name="Karlsson E.K."/>
            <person name="Jaffe D.B."/>
            <person name="Kamal M."/>
            <person name="Clamp M."/>
            <person name="Chang J.L."/>
            <person name="Kulbokas E.J. III"/>
            <person name="Zody M.C."/>
            <person name="Mauceli E."/>
            <person name="Xie X."/>
            <person name="Breen M."/>
            <person name="Wayne R.K."/>
            <person name="Ostrander E.A."/>
            <person name="Ponting C.P."/>
            <person name="Galibert F."/>
            <person name="Smith D.R."/>
            <person name="DeJong P.J."/>
            <person name="Kirkness E."/>
            <person name="Alvarez P."/>
            <person name="Biagi T."/>
            <person name="Brockman W."/>
            <person name="Butler J."/>
            <person name="Chin C.W."/>
            <person name="Cook A."/>
            <person name="Cuff J."/>
            <person name="Daly M.J."/>
            <person name="DeCaprio D."/>
            <person name="Gnerre S."/>
            <person name="Grabherr M."/>
            <person name="Kellis M."/>
            <person name="Kleber M."/>
            <person name="Bardeleben C."/>
            <person name="Goodstadt L."/>
            <person name="Heger A."/>
            <person name="Hitte C."/>
            <person name="Kim L."/>
            <person name="Koepfli K.P."/>
            <person name="Parker H.G."/>
            <person name="Pollinger J.P."/>
            <person name="Searle S.M."/>
            <person name="Sutter N.B."/>
            <person name="Thomas R."/>
            <person name="Webber C."/>
            <person name="Baldwin J."/>
            <person name="Abebe A."/>
            <person name="Abouelleil A."/>
            <person name="Aftuck L."/>
            <person name="Ait-Zahra M."/>
            <person name="Aldredge T."/>
            <person name="Allen N."/>
            <person name="An P."/>
            <person name="Anderson S."/>
            <person name="Antoine C."/>
            <person name="Arachchi H."/>
            <person name="Aslam A."/>
            <person name="Ayotte L."/>
            <person name="Bachantsang P."/>
            <person name="Barry A."/>
            <person name="Bayul T."/>
            <person name="Benamara M."/>
            <person name="Berlin A."/>
            <person name="Bessette D."/>
            <person name="Blitshteyn B."/>
            <person name="Bloom T."/>
            <person name="Blye J."/>
            <person name="Boguslavskiy L."/>
            <person name="Bonnet C."/>
            <person name="Boukhgalter B."/>
            <person name="Brown A."/>
            <person name="Cahill P."/>
            <person name="Calixte N."/>
            <person name="Camarata J."/>
            <person name="Cheshatsang Y."/>
            <person name="Chu J."/>
            <person name="Citroen M."/>
            <person name="Collymore A."/>
            <person name="Cooke P."/>
            <person name="Dawoe T."/>
            <person name="Daza R."/>
            <person name="Decktor K."/>
            <person name="DeGray S."/>
            <person name="Dhargay N."/>
            <person name="Dooley K."/>
            <person name="Dooley K."/>
            <person name="Dorje P."/>
            <person name="Dorjee K."/>
            <person name="Dorris L."/>
            <person name="Duffey N."/>
            <person name="Dupes A."/>
            <person name="Egbiremolen O."/>
            <person name="Elong R."/>
            <person name="Falk J."/>
            <person name="Farina A."/>
            <person name="Faro S."/>
            <person name="Ferguson D."/>
            <person name="Ferreira P."/>
            <person name="Fisher S."/>
            <person name="FitzGerald M."/>
            <person name="Foley K."/>
            <person name="Foley C."/>
            <person name="Franke A."/>
            <person name="Friedrich D."/>
            <person name="Gage D."/>
            <person name="Garber M."/>
            <person name="Gearin G."/>
            <person name="Giannoukos G."/>
            <person name="Goode T."/>
            <person name="Goyette A."/>
            <person name="Graham J."/>
            <person name="Grandbois E."/>
            <person name="Gyaltsen K."/>
            <person name="Hafez N."/>
            <person name="Hagopian D."/>
            <person name="Hagos B."/>
            <person name="Hall J."/>
            <person name="Healy C."/>
            <person name="Hegarty R."/>
            <person name="Honan T."/>
            <person name="Horn A."/>
            <person name="Houde N."/>
            <person name="Hughes L."/>
            <person name="Hunnicutt L."/>
            <person name="Husby M."/>
            <person name="Jester B."/>
            <person name="Jones C."/>
            <person name="Kamat A."/>
            <person name="Kanga B."/>
            <person name="Kells C."/>
            <person name="Khazanovich D."/>
            <person name="Kieu A.C."/>
            <person name="Kisner P."/>
            <person name="Kumar M."/>
            <person name="Lance K."/>
            <person name="Landers T."/>
            <person name="Lara M."/>
            <person name="Lee W."/>
            <person name="Leger J.P."/>
            <person name="Lennon N."/>
            <person name="Leuper L."/>
            <person name="LeVine S."/>
            <person name="Liu J."/>
            <person name="Liu X."/>
            <person name="Lokyitsang Y."/>
            <person name="Lokyitsang T."/>
            <person name="Lui A."/>
            <person name="Macdonald J."/>
            <person name="Major J."/>
            <person name="Marabella R."/>
            <person name="Maru K."/>
            <person name="Matthews C."/>
            <person name="McDonough S."/>
            <person name="Mehta T."/>
            <person name="Meldrim J."/>
            <person name="Melnikov A."/>
            <person name="Meneus L."/>
            <person name="Mihalev A."/>
            <person name="Mihova T."/>
            <person name="Miller K."/>
            <person name="Mittelman R."/>
            <person name="Mlenga V."/>
            <person name="Mulrain L."/>
            <person name="Munson G."/>
            <person name="Navidi A."/>
            <person name="Naylor J."/>
            <person name="Nguyen T."/>
            <person name="Nguyen N."/>
            <person name="Nguyen C."/>
            <person name="Nguyen T."/>
            <person name="Nicol R."/>
            <person name="Norbu N."/>
            <person name="Norbu C."/>
            <person name="Novod N."/>
            <person name="Nyima T."/>
            <person name="Olandt P."/>
            <person name="O'Neill B."/>
            <person name="O'Neill K."/>
            <person name="Osman S."/>
            <person name="Oyono L."/>
            <person name="Patti C."/>
            <person name="Perrin D."/>
            <person name="Phunkhang P."/>
            <person name="Pierre F."/>
            <person name="Priest M."/>
            <person name="Rachupka A."/>
            <person name="Raghuraman S."/>
            <person name="Rameau R."/>
            <person name="Ray V."/>
            <person name="Raymond C."/>
            <person name="Rege F."/>
            <person name="Rise C."/>
            <person name="Rogers J."/>
            <person name="Rogov P."/>
            <person name="Sahalie J."/>
            <person name="Settipalli S."/>
            <person name="Sharpe T."/>
            <person name="Shea T."/>
            <person name="Sheehan M."/>
            <person name="Sherpa N."/>
            <person name="Shi J."/>
            <person name="Shih D."/>
            <person name="Sloan J."/>
            <person name="Smith C."/>
            <person name="Sparrow T."/>
            <person name="Stalker J."/>
            <person name="Stange-Thomann N."/>
            <person name="Stavropoulos S."/>
            <person name="Stone C."/>
            <person name="Stone S."/>
            <person name="Sykes S."/>
            <person name="Tchuinga P."/>
            <person name="Tenzing P."/>
            <person name="Tesfaye S."/>
            <person name="Thoulutsang D."/>
            <person name="Thoulutsang Y."/>
            <person name="Topham K."/>
            <person name="Topping I."/>
            <person name="Tsamla T."/>
            <person name="Vassiliev H."/>
            <person name="Venkataraman V."/>
            <person name="Vo A."/>
            <person name="Wangchuk T."/>
            <person name="Wangdi T."/>
            <person name="Weiand M."/>
            <person name="Wilkinson J."/>
            <person name="Wilson A."/>
            <person name="Yadav S."/>
            <person name="Yang S."/>
            <person name="Yang X."/>
            <person name="Young G."/>
            <person name="Yu Q."/>
            <person name="Zainoun J."/>
            <person name="Zembek L."/>
            <person name="Zimmer A."/>
            <person name="Lander E.S."/>
        </authorList>
    </citation>
    <scope>NUCLEOTIDE SEQUENCE [LARGE SCALE GENOMIC DNA]</scope>
    <source>
        <strain evidence="3">Boxer</strain>
    </source>
</reference>
<dbReference type="Proteomes" id="UP000002254">
    <property type="component" value="Chromosome X"/>
</dbReference>
<dbReference type="FunFam" id="1.10.10.1200:FF:000007">
    <property type="entry name" value="Melanoma-associated antigen C2"/>
    <property type="match status" value="1"/>
</dbReference>
<gene>
    <name evidence="4" type="primary">LOC100856762</name>
</gene>
<dbReference type="SMART" id="SM01373">
    <property type="entry name" value="MAGE"/>
    <property type="match status" value="1"/>
</dbReference>